<evidence type="ECO:0000313" key="2">
    <source>
        <dbReference type="Proteomes" id="UP000248044"/>
    </source>
</evidence>
<reference evidence="1 2" key="1">
    <citation type="submission" date="2018-05" db="EMBL/GenBank/DDBJ databases">
        <title>Complete Genome Sequences of Extremely Thermoacidophilic, Metal-Mobilizing Type-Strain Members of the Archaeal Family Sulfolobaceae: Acidianus brierleyi DSM-1651T, Acidianus sulfidivorans DSM-18786T, Metallosphaera hakonensis DSM-7519T, and Metallosphaera prunae DSM-10039T.</title>
        <authorList>
            <person name="Counts J.A."/>
            <person name="Kelly R.M."/>
        </authorList>
    </citation>
    <scope>NUCLEOTIDE SEQUENCE [LARGE SCALE GENOMIC DNA]</scope>
    <source>
        <strain evidence="1 2">DSM 1651</strain>
    </source>
</reference>
<dbReference type="KEGG" id="abri:DFR85_03620"/>
<dbReference type="AlphaFoldDB" id="A0A2U9ICV8"/>
<dbReference type="OrthoDB" id="39383at2157"/>
<dbReference type="Proteomes" id="UP000248044">
    <property type="component" value="Chromosome"/>
</dbReference>
<accession>A0A2U9ICV8</accession>
<keyword evidence="2" id="KW-1185">Reference proteome</keyword>
<name>A0A2U9ICV8_9CREN</name>
<dbReference type="GeneID" id="36831214"/>
<proteinExistence type="predicted"/>
<evidence type="ECO:0000313" key="1">
    <source>
        <dbReference type="EMBL" id="AWR93839.1"/>
    </source>
</evidence>
<dbReference type="EMBL" id="CP029289">
    <property type="protein sequence ID" value="AWR93839.1"/>
    <property type="molecule type" value="Genomic_DNA"/>
</dbReference>
<protein>
    <submittedName>
        <fullName evidence="1">Uncharacterized protein</fullName>
    </submittedName>
</protein>
<gene>
    <name evidence="1" type="ORF">DFR85_03620</name>
</gene>
<sequence length="187" mass="21441">MCLLKTVDVERPIISNDVVMVKHDDFAHLGEDTYLRILASDKRGKDISKSYYYFIVNKLRAIGLLLDNAISFKAVFPFTISSQHISISDSIMFITDDKKLIYYNSDNDTYTCGGCPVNSECLKGLKSVVKEVDIKVRNEYLDDAWLSVIDGIKSEFLSNIRYVRAKAEIGKIDIKERIKVRNNEWIK</sequence>
<organism evidence="1 2">
    <name type="scientific">Acidianus brierleyi</name>
    <dbReference type="NCBI Taxonomy" id="41673"/>
    <lineage>
        <taxon>Archaea</taxon>
        <taxon>Thermoproteota</taxon>
        <taxon>Thermoprotei</taxon>
        <taxon>Sulfolobales</taxon>
        <taxon>Sulfolobaceae</taxon>
        <taxon>Acidianus</taxon>
    </lineage>
</organism>
<dbReference type="RefSeq" id="WP_110269723.1">
    <property type="nucleotide sequence ID" value="NZ_CP029289.2"/>
</dbReference>